<reference evidence="2 3" key="1">
    <citation type="submission" date="2016-08" db="EMBL/GenBank/DDBJ databases">
        <title>Genome of Bacillus solimangrovi GH2-4.</title>
        <authorList>
            <person name="Lim S."/>
            <person name="Kim B.-C."/>
        </authorList>
    </citation>
    <scope>NUCLEOTIDE SEQUENCE [LARGE SCALE GENOMIC DNA]</scope>
    <source>
        <strain evidence="2 3">GH2-4</strain>
    </source>
</reference>
<name>A0A1E5LD68_9BACI</name>
<dbReference type="SUPFAM" id="SSF51126">
    <property type="entry name" value="Pectin lyase-like"/>
    <property type="match status" value="1"/>
</dbReference>
<dbReference type="Gene3D" id="2.160.20.10">
    <property type="entry name" value="Single-stranded right-handed beta-helix, Pectin lyase-like"/>
    <property type="match status" value="1"/>
</dbReference>
<dbReference type="InterPro" id="IPR011050">
    <property type="entry name" value="Pectin_lyase_fold/virulence"/>
</dbReference>
<dbReference type="InterPro" id="IPR006626">
    <property type="entry name" value="PbH1"/>
</dbReference>
<organism evidence="2 3">
    <name type="scientific">Bacillus solimangrovi</name>
    <dbReference type="NCBI Taxonomy" id="1305675"/>
    <lineage>
        <taxon>Bacteria</taxon>
        <taxon>Bacillati</taxon>
        <taxon>Bacillota</taxon>
        <taxon>Bacilli</taxon>
        <taxon>Bacillales</taxon>
        <taxon>Bacillaceae</taxon>
        <taxon>Bacillus</taxon>
    </lineage>
</organism>
<comment type="caution">
    <text evidence="2">The sequence shown here is derived from an EMBL/GenBank/DDBJ whole genome shotgun (WGS) entry which is preliminary data.</text>
</comment>
<dbReference type="OrthoDB" id="2496562at2"/>
<dbReference type="Pfam" id="PF13229">
    <property type="entry name" value="Beta_helix"/>
    <property type="match status" value="1"/>
</dbReference>
<feature type="domain" description="Right handed beta helix" evidence="1">
    <location>
        <begin position="67"/>
        <end position="218"/>
    </location>
</feature>
<evidence type="ECO:0000259" key="1">
    <source>
        <dbReference type="Pfam" id="PF13229"/>
    </source>
</evidence>
<dbReference type="RefSeq" id="WP_069717945.1">
    <property type="nucleotide sequence ID" value="NZ_MJEH01000037.1"/>
</dbReference>
<accession>A0A1E5LD68</accession>
<dbReference type="Proteomes" id="UP000095209">
    <property type="component" value="Unassembled WGS sequence"/>
</dbReference>
<dbReference type="EMBL" id="MJEH01000037">
    <property type="protein sequence ID" value="OEH92037.1"/>
    <property type="molecule type" value="Genomic_DNA"/>
</dbReference>
<protein>
    <recommendedName>
        <fullName evidence="1">Right handed beta helix domain-containing protein</fullName>
    </recommendedName>
</protein>
<dbReference type="AlphaFoldDB" id="A0A1E5LD68"/>
<dbReference type="STRING" id="1305675.BFG57_17105"/>
<dbReference type="InterPro" id="IPR012334">
    <property type="entry name" value="Pectin_lyas_fold"/>
</dbReference>
<evidence type="ECO:0000313" key="2">
    <source>
        <dbReference type="EMBL" id="OEH92037.1"/>
    </source>
</evidence>
<evidence type="ECO:0000313" key="3">
    <source>
        <dbReference type="Proteomes" id="UP000095209"/>
    </source>
</evidence>
<proteinExistence type="predicted"/>
<sequence>MAIHVVPTEFATVQEAIDDVGTMAGDSIQILAGTFDGFNVDKERLKIFGCGVGKTIIAGNPGLGNDGVVVNANQTTLQGFTVQGFTGFGVMLNANFNVLKELESNFNGSNGLEIEGESNFITHCTGSNNEADGISTGNLGDHNCMTSCNSIQNKDDGFDIRGLNNKFLFNLAKENVSDGFELSTDGDSMAILFGNKFLKNVLDGINDVSSPNCNIISNLVCNNGQSGIFVGAFFSVFDSNIVRNNGTSGAGSGILVADIFAVDNTIRFNKLKLNMPDDIEAEGNAINVNTFDGNKCESSSPPGLCT</sequence>
<dbReference type="SMART" id="SM00710">
    <property type="entry name" value="PbH1"/>
    <property type="match status" value="5"/>
</dbReference>
<gene>
    <name evidence="2" type="ORF">BFG57_17105</name>
</gene>
<keyword evidence="3" id="KW-1185">Reference proteome</keyword>
<dbReference type="InterPro" id="IPR039448">
    <property type="entry name" value="Beta_helix"/>
</dbReference>